<proteinExistence type="predicted"/>
<protein>
    <recommendedName>
        <fullName evidence="3">EthD domain-containing protein</fullName>
    </recommendedName>
</protein>
<name>A0A9J9HDB7_RHIWR</name>
<evidence type="ECO:0000313" key="2">
    <source>
        <dbReference type="Proteomes" id="UP000001989"/>
    </source>
</evidence>
<reference evidence="1 2" key="1">
    <citation type="journal article" date="2010" name="J. Bacteriol.">
        <title>Genome sequence of the dioxin-mineralizing bacterium Sphingomonas wittichii RW1.</title>
        <authorList>
            <person name="Miller T.R."/>
            <person name="Delcher A.L."/>
            <person name="Salzberg S.L."/>
            <person name="Saunders E."/>
            <person name="Detter J.C."/>
            <person name="Halden R.U."/>
        </authorList>
    </citation>
    <scope>NUCLEOTIDE SEQUENCE [LARGE SCALE GENOMIC DNA]</scope>
    <source>
        <strain evidence="2">DSM 6014 / CCUG 31198 / JCM 15750 / NBRC 105917 / EY 4224 / RW1</strain>
    </source>
</reference>
<dbReference type="KEGG" id="swi:Swit_3327"/>
<dbReference type="InterPro" id="IPR011008">
    <property type="entry name" value="Dimeric_a/b-barrel"/>
</dbReference>
<evidence type="ECO:0008006" key="3">
    <source>
        <dbReference type="Google" id="ProtNLM"/>
    </source>
</evidence>
<dbReference type="AlphaFoldDB" id="A0A9J9HDB7"/>
<dbReference type="Proteomes" id="UP000001989">
    <property type="component" value="Chromosome"/>
</dbReference>
<sequence length="265" mass="29400">MRRMLAIMVPQKHRVISSVDALRTPDGLEDWMEKLIYALWRDEGRPRDAFNAALLGEVADAIAPHVRALRINVRDDRLPQGSNPVFVVTEPQMEAAVQLWVDTAYPPARAPIEAALATVASRIEGWLVAESTPLPNRLHPPGQPTEGFSQVVFIEKPAALDHETWRRNWQDGHTEVAIVTQSNFEYVQNLVVRPVTDPAGPYAAIVEECFPIAAITDKQLYYDAAGDPAKLAANEAAMLESCARFIGAQGCDCIPMRQYEIKTFG</sequence>
<gene>
    <name evidence="1" type="ordered locus">Swit_3327</name>
</gene>
<evidence type="ECO:0000313" key="1">
    <source>
        <dbReference type="EMBL" id="ABQ69673.1"/>
    </source>
</evidence>
<organism evidence="1 2">
    <name type="scientific">Rhizorhabdus wittichii (strain DSM 6014 / CCUG 31198 / JCM 15750 / NBRC 105917 / EY 4224 / RW1)</name>
    <name type="common">Sphingomonas wittichii</name>
    <dbReference type="NCBI Taxonomy" id="392499"/>
    <lineage>
        <taxon>Bacteria</taxon>
        <taxon>Pseudomonadati</taxon>
        <taxon>Pseudomonadota</taxon>
        <taxon>Alphaproteobacteria</taxon>
        <taxon>Sphingomonadales</taxon>
        <taxon>Sphingomonadaceae</taxon>
        <taxon>Rhizorhabdus</taxon>
    </lineage>
</organism>
<accession>A0A9J9HDB7</accession>
<keyword evidence="2" id="KW-1185">Reference proteome</keyword>
<dbReference type="SUPFAM" id="SSF54909">
    <property type="entry name" value="Dimeric alpha+beta barrel"/>
    <property type="match status" value="1"/>
</dbReference>
<dbReference type="EMBL" id="CP000699">
    <property type="protein sequence ID" value="ABQ69673.1"/>
    <property type="molecule type" value="Genomic_DNA"/>
</dbReference>